<dbReference type="Proteomes" id="UP000650994">
    <property type="component" value="Unassembled WGS sequence"/>
</dbReference>
<evidence type="ECO:0000313" key="1">
    <source>
        <dbReference type="EMBL" id="GGF10890.1"/>
    </source>
</evidence>
<dbReference type="EMBL" id="FRBH01000018">
    <property type="protein sequence ID" value="SHL74141.1"/>
    <property type="molecule type" value="Genomic_DNA"/>
</dbReference>
<protein>
    <submittedName>
        <fullName evidence="2">Uncharacterized protein</fullName>
    </submittedName>
</protein>
<gene>
    <name evidence="1" type="ORF">GCM10010984_30010</name>
    <name evidence="2" type="ORF">SAMN05443634_1189</name>
</gene>
<name>A0A1M7D3P4_9FLAO</name>
<reference evidence="4" key="4">
    <citation type="journal article" date="2019" name="Int. J. Syst. Evol. Microbiol.">
        <title>The Global Catalogue of Microorganisms (GCM) 10K type strain sequencing project: providing services to taxonomists for standard genome sequencing and annotation.</title>
        <authorList>
            <consortium name="The Broad Institute Genomics Platform"/>
            <consortium name="The Broad Institute Genome Sequencing Center for Infectious Disease"/>
            <person name="Wu L."/>
            <person name="Ma J."/>
        </authorList>
    </citation>
    <scope>NUCLEOTIDE SEQUENCE [LARGE SCALE GENOMIC DNA]</scope>
    <source>
        <strain evidence="4">CGMCC 1.12707</strain>
    </source>
</reference>
<evidence type="ECO:0000313" key="4">
    <source>
        <dbReference type="Proteomes" id="UP000650994"/>
    </source>
</evidence>
<dbReference type="Proteomes" id="UP000184120">
    <property type="component" value="Unassembled WGS sequence"/>
</dbReference>
<proteinExistence type="predicted"/>
<reference evidence="3" key="2">
    <citation type="submission" date="2016-11" db="EMBL/GenBank/DDBJ databases">
        <authorList>
            <person name="Varghese N."/>
            <person name="Submissions S."/>
        </authorList>
    </citation>
    <scope>NUCLEOTIDE SEQUENCE [LARGE SCALE GENOMIC DNA]</scope>
    <source>
        <strain evidence="3">DSM 27989</strain>
    </source>
</reference>
<sequence>MAWEFFLEDRNIKIECEIAGEIRFGPMYFYLKSDPIFPELTGHIFGDWFYKYDSKIFLQEWNSTSLPNTNLVCIDIKEQNFFRVIENIKSVSWRMAFEEGNLFLFDEHNHVKYPIKFNS</sequence>
<reference evidence="1" key="1">
    <citation type="journal article" date="2014" name="Int. J. Syst. Evol. Microbiol.">
        <title>Complete genome of a new Firmicutes species belonging to the dominant human colonic microbiota ('Ruminococcus bicirculans') reveals two chromosomes and a selective capacity to utilize plant glucans.</title>
        <authorList>
            <consortium name="NISC Comparative Sequencing Program"/>
            <person name="Wegmann U."/>
            <person name="Louis P."/>
            <person name="Goesmann A."/>
            <person name="Henrissat B."/>
            <person name="Duncan S.H."/>
            <person name="Flint H.J."/>
        </authorList>
    </citation>
    <scope>NUCLEOTIDE SEQUENCE</scope>
    <source>
        <strain evidence="1">CGMCC 1.12707</strain>
    </source>
</reference>
<dbReference type="STRING" id="1434701.SAMN05443634_1189"/>
<dbReference type="AlphaFoldDB" id="A0A1M7D3P4"/>
<reference evidence="1" key="5">
    <citation type="submission" date="2024-05" db="EMBL/GenBank/DDBJ databases">
        <authorList>
            <person name="Sun Q."/>
            <person name="Zhou Y."/>
        </authorList>
    </citation>
    <scope>NUCLEOTIDE SEQUENCE</scope>
    <source>
        <strain evidence="1">CGMCC 1.12707</strain>
    </source>
</reference>
<evidence type="ECO:0000313" key="3">
    <source>
        <dbReference type="Proteomes" id="UP000184120"/>
    </source>
</evidence>
<accession>A0A1M7D3P4</accession>
<dbReference type="EMBL" id="BMFL01000030">
    <property type="protein sequence ID" value="GGF10890.1"/>
    <property type="molecule type" value="Genomic_DNA"/>
</dbReference>
<dbReference type="OrthoDB" id="1374980at2"/>
<evidence type="ECO:0000313" key="2">
    <source>
        <dbReference type="EMBL" id="SHL74141.1"/>
    </source>
</evidence>
<reference evidence="2" key="3">
    <citation type="submission" date="2016-11" db="EMBL/GenBank/DDBJ databases">
        <authorList>
            <person name="Jaros S."/>
            <person name="Januszkiewicz K."/>
            <person name="Wedrychowicz H."/>
        </authorList>
    </citation>
    <scope>NUCLEOTIDE SEQUENCE [LARGE SCALE GENOMIC DNA]</scope>
    <source>
        <strain evidence="2">DSM 27989</strain>
    </source>
</reference>
<organism evidence="2 3">
    <name type="scientific">Chishuiella changwenlii</name>
    <dbReference type="NCBI Taxonomy" id="1434701"/>
    <lineage>
        <taxon>Bacteria</taxon>
        <taxon>Pseudomonadati</taxon>
        <taxon>Bacteroidota</taxon>
        <taxon>Flavobacteriia</taxon>
        <taxon>Flavobacteriales</taxon>
        <taxon>Weeksellaceae</taxon>
        <taxon>Chishuiella</taxon>
    </lineage>
</organism>
<keyword evidence="4" id="KW-1185">Reference proteome</keyword>
<dbReference type="RefSeq" id="WP_072934100.1">
    <property type="nucleotide sequence ID" value="NZ_BMFL01000030.1"/>
</dbReference>